<proteinExistence type="predicted"/>
<dbReference type="InterPro" id="IPR001841">
    <property type="entry name" value="Znf_RING"/>
</dbReference>
<keyword evidence="2" id="KW-0812">Transmembrane</keyword>
<keyword evidence="1" id="KW-0863">Zinc-finger</keyword>
<dbReference type="PANTHER" id="PTHR22765">
    <property type="entry name" value="RING FINGER AND PROTEASE ASSOCIATED DOMAIN-CONTAINING"/>
    <property type="match status" value="1"/>
</dbReference>
<accession>A0A0A1T5H9</accession>
<keyword evidence="1" id="KW-0862">Zinc</keyword>
<dbReference type="GO" id="GO:0008270">
    <property type="term" value="F:zinc ion binding"/>
    <property type="evidence" value="ECO:0007669"/>
    <property type="project" value="UniProtKB-KW"/>
</dbReference>
<dbReference type="SMART" id="SM00184">
    <property type="entry name" value="RING"/>
    <property type="match status" value="1"/>
</dbReference>
<dbReference type="Proteomes" id="UP000039046">
    <property type="component" value="Unassembled WGS sequence"/>
</dbReference>
<evidence type="ECO:0000256" key="2">
    <source>
        <dbReference type="SAM" id="Phobius"/>
    </source>
</evidence>
<dbReference type="GO" id="GO:0061630">
    <property type="term" value="F:ubiquitin protein ligase activity"/>
    <property type="evidence" value="ECO:0007669"/>
    <property type="project" value="TreeGrafter"/>
</dbReference>
<feature type="domain" description="RING-type" evidence="3">
    <location>
        <begin position="91"/>
        <end position="132"/>
    </location>
</feature>
<keyword evidence="2" id="KW-0472">Membrane</keyword>
<keyword evidence="1" id="KW-0479">Metal-binding</keyword>
<evidence type="ECO:0000259" key="3">
    <source>
        <dbReference type="PROSITE" id="PS50089"/>
    </source>
</evidence>
<dbReference type="Pfam" id="PF13639">
    <property type="entry name" value="zf-RING_2"/>
    <property type="match status" value="1"/>
</dbReference>
<dbReference type="AlphaFoldDB" id="A0A0A1T5H9"/>
<dbReference type="EMBL" id="CDHN01000003">
    <property type="protein sequence ID" value="CEJ90064.1"/>
    <property type="molecule type" value="Genomic_DNA"/>
</dbReference>
<dbReference type="Gene3D" id="3.30.40.10">
    <property type="entry name" value="Zinc/RING finger domain, C3HC4 (zinc finger)"/>
    <property type="match status" value="1"/>
</dbReference>
<evidence type="ECO:0000313" key="5">
    <source>
        <dbReference type="Proteomes" id="UP000039046"/>
    </source>
</evidence>
<dbReference type="HOGENOM" id="CLU_013137_18_4_1"/>
<dbReference type="PROSITE" id="PS50089">
    <property type="entry name" value="ZF_RING_2"/>
    <property type="match status" value="1"/>
</dbReference>
<dbReference type="InterPro" id="IPR013083">
    <property type="entry name" value="Znf_RING/FYVE/PHD"/>
</dbReference>
<dbReference type="GO" id="GO:0006511">
    <property type="term" value="P:ubiquitin-dependent protein catabolic process"/>
    <property type="evidence" value="ECO:0007669"/>
    <property type="project" value="TreeGrafter"/>
</dbReference>
<dbReference type="InterPro" id="IPR051826">
    <property type="entry name" value="E3_ubiquitin-ligase_domain"/>
</dbReference>
<protein>
    <recommendedName>
        <fullName evidence="3">RING-type domain-containing protein</fullName>
    </recommendedName>
</protein>
<dbReference type="SUPFAM" id="SSF57850">
    <property type="entry name" value="RING/U-box"/>
    <property type="match status" value="1"/>
</dbReference>
<evidence type="ECO:0000313" key="4">
    <source>
        <dbReference type="EMBL" id="CEJ90064.1"/>
    </source>
</evidence>
<reference evidence="4 5" key="1">
    <citation type="journal article" date="2015" name="Genome Announc.">
        <title>Draft Genome Sequence and Gene Annotation of the Entomopathogenic Fungus Verticillium hemipterigenum.</title>
        <authorList>
            <person name="Horn F."/>
            <person name="Habel A."/>
            <person name="Scharf D.H."/>
            <person name="Dworschak J."/>
            <person name="Brakhage A.A."/>
            <person name="Guthke R."/>
            <person name="Hertweck C."/>
            <person name="Linde J."/>
        </authorList>
    </citation>
    <scope>NUCLEOTIDE SEQUENCE [LARGE SCALE GENOMIC DNA]</scope>
</reference>
<keyword evidence="2" id="KW-1133">Transmembrane helix</keyword>
<dbReference type="STRING" id="1531966.A0A0A1T5H9"/>
<organism evidence="4 5">
    <name type="scientific">[Torrubiella] hemipterigena</name>
    <dbReference type="NCBI Taxonomy" id="1531966"/>
    <lineage>
        <taxon>Eukaryota</taxon>
        <taxon>Fungi</taxon>
        <taxon>Dikarya</taxon>
        <taxon>Ascomycota</taxon>
        <taxon>Pezizomycotina</taxon>
        <taxon>Sordariomycetes</taxon>
        <taxon>Hypocreomycetidae</taxon>
        <taxon>Hypocreales</taxon>
        <taxon>Clavicipitaceae</taxon>
        <taxon>Clavicipitaceae incertae sedis</taxon>
        <taxon>'Torrubiella' clade</taxon>
    </lineage>
</organism>
<feature type="transmembrane region" description="Helical" evidence="2">
    <location>
        <begin position="25"/>
        <end position="44"/>
    </location>
</feature>
<name>A0A0A1T5H9_9HYPO</name>
<sequence>MLVTAHRTHDPNALDINAPTKPPDAGTIVVAVLVAVALVVFFLGRDFTSAPRSPHSSNPESAAKKYNYKLWKQKENHERNLGDELGIYHCCAICLETLQNTDTIHQLPCKHLFHSECIISWFSRGRDSCPLCVRHYEDLFDSQPEQTFDSGDNIV</sequence>
<evidence type="ECO:0000256" key="1">
    <source>
        <dbReference type="PROSITE-ProRule" id="PRU00175"/>
    </source>
</evidence>
<dbReference type="OrthoDB" id="21204at2759"/>
<gene>
    <name evidence="4" type="ORF">VHEMI05872</name>
</gene>
<keyword evidence="5" id="KW-1185">Reference proteome</keyword>